<reference evidence="2 3" key="1">
    <citation type="submission" date="2024-04" db="EMBL/GenBank/DDBJ databases">
        <authorList>
            <person name="Waldvogel A.-M."/>
            <person name="Schoenle A."/>
        </authorList>
    </citation>
    <scope>NUCLEOTIDE SEQUENCE [LARGE SCALE GENOMIC DNA]</scope>
</reference>
<sequence length="70" mass="7196">MDRQKRAKTAAAAVAGAGAAGAEAAAGADQRVDTAEDQRRYESAVHQERAACLAVLSVERHGPALPLKAL</sequence>
<evidence type="ECO:0000313" key="2">
    <source>
        <dbReference type="EMBL" id="CAL1609252.1"/>
    </source>
</evidence>
<gene>
    <name evidence="2" type="ORF">KC01_LOCUS36032</name>
</gene>
<feature type="compositionally biased region" description="Basic and acidic residues" evidence="1">
    <location>
        <begin position="30"/>
        <end position="41"/>
    </location>
</feature>
<accession>A0AAV2M7C3</accession>
<organism evidence="2 3">
    <name type="scientific">Knipowitschia caucasica</name>
    <name type="common">Caucasian dwarf goby</name>
    <name type="synonym">Pomatoschistus caucasicus</name>
    <dbReference type="NCBI Taxonomy" id="637954"/>
    <lineage>
        <taxon>Eukaryota</taxon>
        <taxon>Metazoa</taxon>
        <taxon>Chordata</taxon>
        <taxon>Craniata</taxon>
        <taxon>Vertebrata</taxon>
        <taxon>Euteleostomi</taxon>
        <taxon>Actinopterygii</taxon>
        <taxon>Neopterygii</taxon>
        <taxon>Teleostei</taxon>
        <taxon>Neoteleostei</taxon>
        <taxon>Acanthomorphata</taxon>
        <taxon>Gobiaria</taxon>
        <taxon>Gobiiformes</taxon>
        <taxon>Gobioidei</taxon>
        <taxon>Gobiidae</taxon>
        <taxon>Gobiinae</taxon>
        <taxon>Knipowitschia</taxon>
    </lineage>
</organism>
<feature type="region of interest" description="Disordered" evidence="1">
    <location>
        <begin position="1"/>
        <end position="41"/>
    </location>
</feature>
<protein>
    <submittedName>
        <fullName evidence="2">Uncharacterized protein</fullName>
    </submittedName>
</protein>
<dbReference type="Proteomes" id="UP001497482">
    <property type="component" value="Chromosome 6"/>
</dbReference>
<evidence type="ECO:0000256" key="1">
    <source>
        <dbReference type="SAM" id="MobiDB-lite"/>
    </source>
</evidence>
<evidence type="ECO:0000313" key="3">
    <source>
        <dbReference type="Proteomes" id="UP001497482"/>
    </source>
</evidence>
<name>A0AAV2M7C3_KNICA</name>
<dbReference type="EMBL" id="OZ035828">
    <property type="protein sequence ID" value="CAL1609252.1"/>
    <property type="molecule type" value="Genomic_DNA"/>
</dbReference>
<keyword evidence="3" id="KW-1185">Reference proteome</keyword>
<feature type="compositionally biased region" description="Low complexity" evidence="1">
    <location>
        <begin position="10"/>
        <end position="28"/>
    </location>
</feature>
<dbReference type="AlphaFoldDB" id="A0AAV2M7C3"/>
<proteinExistence type="predicted"/>